<keyword evidence="5" id="KW-1185">Reference proteome</keyword>
<dbReference type="PANTHER" id="PTHR21479">
    <property type="match status" value="1"/>
</dbReference>
<accession>A0AAE9A8B8</accession>
<feature type="signal peptide" evidence="1">
    <location>
        <begin position="1"/>
        <end position="18"/>
    </location>
</feature>
<evidence type="ECO:0000313" key="3">
    <source>
        <dbReference type="EMBL" id="UMM26835.1"/>
    </source>
</evidence>
<evidence type="ECO:0000313" key="2">
    <source>
        <dbReference type="EMBL" id="ULT93577.1"/>
    </source>
</evidence>
<dbReference type="InterPro" id="IPR008588">
    <property type="entry name" value="DUF870_CAE_spp"/>
</dbReference>
<keyword evidence="1" id="KW-0732">Signal</keyword>
<protein>
    <submittedName>
        <fullName evidence="2">Uncharacterized protein</fullName>
    </submittedName>
</protein>
<name>A0AAE9A8B8_CAEBR</name>
<reference evidence="2 4" key="2">
    <citation type="submission" date="2022-05" db="EMBL/GenBank/DDBJ databases">
        <title>Chromosome-level reference genomes for two strains of Caenorhabditis briggsae: an improved platform for comparative genomics.</title>
        <authorList>
            <person name="Stevens L."/>
            <person name="Andersen E.C."/>
        </authorList>
    </citation>
    <scope>NUCLEOTIDE SEQUENCE [LARGE SCALE GENOMIC DNA]</scope>
    <source>
        <strain evidence="2">QX1410_ONT</strain>
        <tissue evidence="2">Whole-organism</tissue>
    </source>
</reference>
<dbReference type="Proteomes" id="UP000829354">
    <property type="component" value="Chromosome IV"/>
</dbReference>
<evidence type="ECO:0000256" key="1">
    <source>
        <dbReference type="SAM" id="SignalP"/>
    </source>
</evidence>
<feature type="chain" id="PRO_5044706626" evidence="1">
    <location>
        <begin position="19"/>
        <end position="138"/>
    </location>
</feature>
<sequence length="138" mass="15734">MKVFVVFLLFGIVPFGTPTNFKAWGDLACYQGGTWCFYAELIERDHFFKDDLLDHMGVRCTTSAVHPFVLAGQEDGDEPFHKFYTISVIVKHNCTKWGTIKAVEKIPKYYPVGEGTVELNDLDMDLTMARGVFTDTYF</sequence>
<reference evidence="3 5" key="1">
    <citation type="submission" date="2022-04" db="EMBL/GenBank/DDBJ databases">
        <title>Chromosome-level reference genomes for two strains of Caenorhabditis briggsae: an improved platform for comparative genomics.</title>
        <authorList>
            <person name="Stevens L."/>
            <person name="Andersen E."/>
        </authorList>
    </citation>
    <scope>NUCLEOTIDE SEQUENCE [LARGE SCALE GENOMIC DNA]</scope>
    <source>
        <strain evidence="3">VX34</strain>
        <tissue evidence="3">Whole-organism</tissue>
    </source>
</reference>
<dbReference type="Pfam" id="PF05912">
    <property type="entry name" value="DUF870"/>
    <property type="match status" value="1"/>
</dbReference>
<dbReference type="EMBL" id="CP092623">
    <property type="protein sequence ID" value="UMM26835.1"/>
    <property type="molecule type" value="Genomic_DNA"/>
</dbReference>
<dbReference type="AlphaFoldDB" id="A0AAE9A8B8"/>
<dbReference type="PANTHER" id="PTHR21479:SF22">
    <property type="entry name" value="PROTEIN CBG07241"/>
    <property type="match status" value="1"/>
</dbReference>
<evidence type="ECO:0000313" key="5">
    <source>
        <dbReference type="Proteomes" id="UP000829354"/>
    </source>
</evidence>
<dbReference type="EMBL" id="CP090894">
    <property type="protein sequence ID" value="ULT93577.1"/>
    <property type="molecule type" value="Genomic_DNA"/>
</dbReference>
<dbReference type="Proteomes" id="UP000827892">
    <property type="component" value="Chromosome IV"/>
</dbReference>
<gene>
    <name evidence="2" type="ORF">L3Y34_003222</name>
    <name evidence="3" type="ORF">L5515_010374</name>
</gene>
<evidence type="ECO:0000313" key="4">
    <source>
        <dbReference type="Proteomes" id="UP000827892"/>
    </source>
</evidence>
<organism evidence="2 4">
    <name type="scientific">Caenorhabditis briggsae</name>
    <dbReference type="NCBI Taxonomy" id="6238"/>
    <lineage>
        <taxon>Eukaryota</taxon>
        <taxon>Metazoa</taxon>
        <taxon>Ecdysozoa</taxon>
        <taxon>Nematoda</taxon>
        <taxon>Chromadorea</taxon>
        <taxon>Rhabditida</taxon>
        <taxon>Rhabditina</taxon>
        <taxon>Rhabditomorpha</taxon>
        <taxon>Rhabditoidea</taxon>
        <taxon>Rhabditidae</taxon>
        <taxon>Peloderinae</taxon>
        <taxon>Caenorhabditis</taxon>
    </lineage>
</organism>
<proteinExistence type="predicted"/>